<feature type="domain" description="Phage head morphogenesis" evidence="2">
    <location>
        <begin position="171"/>
        <end position="274"/>
    </location>
</feature>
<sequence>MLQTRVATAWGCRMARPKWAHPEAIEREYQLDIERVAKQCRVEINKQVMPEVSALHEMATRYRPDSIGGEIDEGTWVDRLNKLLNSVLQVTLGSTAFRAFTGSTASFDGVDVRRFAERIKDFNLRQVRKLTRARYGEAYNRAEPWLDDLMRAWELENLKLIRSIPERYVDNLQGTIIRAINEGQNVTQLKETIRATYDQPVNRAQLIANDQVGKLNANLTEYRQKSVGIAEYTWRTVMDGRERPEHGRRNGETFSWKRPPSDGHPGMAVRCRCFAEPKWPERDEARLT</sequence>
<proteinExistence type="predicted"/>
<dbReference type="NCBIfam" id="TIGR01641">
    <property type="entry name" value="phageSPP1_gp7"/>
    <property type="match status" value="1"/>
</dbReference>
<gene>
    <name evidence="3" type="ORF">CTT34_10275</name>
</gene>
<evidence type="ECO:0000313" key="4">
    <source>
        <dbReference type="Proteomes" id="UP000463949"/>
    </source>
</evidence>
<accession>A0A857GL59</accession>
<evidence type="ECO:0000313" key="3">
    <source>
        <dbReference type="EMBL" id="QHD50048.1"/>
    </source>
</evidence>
<organism evidence="3 4">
    <name type="scientific">Vreelandella aquamarina</name>
    <dbReference type="NCBI Taxonomy" id="77097"/>
    <lineage>
        <taxon>Bacteria</taxon>
        <taxon>Pseudomonadati</taxon>
        <taxon>Pseudomonadota</taxon>
        <taxon>Gammaproteobacteria</taxon>
        <taxon>Oceanospirillales</taxon>
        <taxon>Halomonadaceae</taxon>
        <taxon>Vreelandella</taxon>
    </lineage>
</organism>
<dbReference type="InterPro" id="IPR006528">
    <property type="entry name" value="Phage_head_morphogenesis_dom"/>
</dbReference>
<dbReference type="EMBL" id="CP024621">
    <property type="protein sequence ID" value="QHD50048.1"/>
    <property type="molecule type" value="Genomic_DNA"/>
</dbReference>
<feature type="compositionally biased region" description="Basic and acidic residues" evidence="1">
    <location>
        <begin position="241"/>
        <end position="251"/>
    </location>
</feature>
<dbReference type="KEGG" id="hmd:CTT34_10275"/>
<evidence type="ECO:0000259" key="2">
    <source>
        <dbReference type="Pfam" id="PF04233"/>
    </source>
</evidence>
<dbReference type="AlphaFoldDB" id="A0A857GL59"/>
<feature type="region of interest" description="Disordered" evidence="1">
    <location>
        <begin position="241"/>
        <end position="262"/>
    </location>
</feature>
<dbReference type="Proteomes" id="UP000463949">
    <property type="component" value="Chromosome"/>
</dbReference>
<reference evidence="3 4" key="1">
    <citation type="submission" date="2017-10" db="EMBL/GenBank/DDBJ databases">
        <title>Coral associated bacteria.</title>
        <authorList>
            <person name="Wang X."/>
        </authorList>
    </citation>
    <scope>NUCLEOTIDE SEQUENCE [LARGE SCALE GENOMIC DNA]</scope>
    <source>
        <strain evidence="3 4">SCSIO 43005</strain>
    </source>
</reference>
<evidence type="ECO:0000256" key="1">
    <source>
        <dbReference type="SAM" id="MobiDB-lite"/>
    </source>
</evidence>
<dbReference type="Pfam" id="PF04233">
    <property type="entry name" value="Phage_Mu_F"/>
    <property type="match status" value="1"/>
</dbReference>
<name>A0A857GL59_9GAMM</name>
<protein>
    <submittedName>
        <fullName evidence="3">Phage head morphogenesis protein</fullName>
    </submittedName>
</protein>